<reference evidence="7 8" key="1">
    <citation type="submission" date="2020-08" db="EMBL/GenBank/DDBJ databases">
        <title>Genomic Encyclopedia of Type Strains, Phase IV (KMG-IV): sequencing the most valuable type-strain genomes for metagenomic binning, comparative biology and taxonomic classification.</title>
        <authorList>
            <person name="Goeker M."/>
        </authorList>
    </citation>
    <scope>NUCLEOTIDE SEQUENCE [LARGE SCALE GENOMIC DNA]</scope>
    <source>
        <strain evidence="7 8">DSM 25701</strain>
    </source>
</reference>
<dbReference type="PANTHER" id="PTHR36985:SF1">
    <property type="entry name" value="TRANSLOCATION AND ASSEMBLY MODULE SUBUNIT TAMB"/>
    <property type="match status" value="1"/>
</dbReference>
<dbReference type="RefSeq" id="WP_184460653.1">
    <property type="nucleotide sequence ID" value="NZ_JACHHW010000001.1"/>
</dbReference>
<evidence type="ECO:0000256" key="3">
    <source>
        <dbReference type="ARBA" id="ARBA00022989"/>
    </source>
</evidence>
<dbReference type="Proteomes" id="UP000536640">
    <property type="component" value="Unassembled WGS sequence"/>
</dbReference>
<name>A0A840R035_9GAMM</name>
<dbReference type="Pfam" id="PF04357">
    <property type="entry name" value="TamB"/>
    <property type="match status" value="1"/>
</dbReference>
<dbReference type="InterPro" id="IPR007452">
    <property type="entry name" value="TamB_C"/>
</dbReference>
<proteinExistence type="predicted"/>
<gene>
    <name evidence="7" type="ORF">HNQ57_000070</name>
</gene>
<evidence type="ECO:0000256" key="5">
    <source>
        <dbReference type="SAM" id="Phobius"/>
    </source>
</evidence>
<keyword evidence="3 5" id="KW-1133">Transmembrane helix</keyword>
<keyword evidence="8" id="KW-1185">Reference proteome</keyword>
<sequence>MIATLSRYLFRILLALFALASLCVASVYLILDTQRGSDWLLHRGLSLLSPNAEFTSYSGSLARGIQLEGLHIPLDGIDIQLGQLDSSWNLWGVLSGSLAINKLHLDELQIKINASETPTAEPSATPPGPWPSLSLPIAIAIDDLRITQLQLIQGEDIQNIEQISLSAALGLMRSKIKALKIQTTTQRLSLHGRINNTPPYPMDINVDWETSIEEFGPLSGKAQLTGDLRKLQLRHRLNQPALLDSKAEVRLPYRAEQMAIDYREIQLSLNNQWRDFKTSTLTPSEVALQSTGSLTIEGSWQDYQLNLDTAISADHQKVATTPTRTSQITASIAPDTANILNTVFKEPSQFAAKLSGNQLSIVIATLDAKTAVGELAVKGKVNANNFLNNTAASAKQALQWQLAITAKNVDSSSLTPQWPAHLSAKLNSNGHWLGDRYQLSVDIESLNGDFLARAAQASGQIQLSERGQEFKRLKLQLGDNHLQLHGKLAETSSLDWQLDAQNLSQILPQLSGALTSEGSLRGGPLATLFGPLSSATKNTPQINATASATKFQYLAYSIAQADLDAKLSADQSLALNVNAQKLNAGPLSNAEIVLSGTGTLENHKLALTVADRNQQLELNLAGGVGNASTSAKANAKAQTTGTTWRGHIKHLAVNHPLLGPWLSKAPSSLLASANEVQLGDLCLVQEQDTAPASLCTAFAFNDDTIKLDGNIQGLSLNRFSTSLPPGSSLQGKVDSEFNVAGKLDQLTGQFALTAEPILIRYQAGVDEDALEHHASLSANASLKDNQIHSEMEFAIAEVGSMNGTLNTRGLDPSSAIEGSVSSQFDNLLWLGGFFPELEKLDGSLNAELAINGSVAAPALVGAVGLDNLHMQLPAAGLALNSGSATLHLANAGDWQLDAGISSGAGRINLIGQGVFEPGNGPTGKIAISGENFTAVDLTDAKVLISPDINISLAAELIKIRGSLAIPQGNFTLKSLPAQASSVSADEVIISSKSAATAAATRAIDTQVTITLDDSFQFTGYGLSTRFGGKLKIVQKSQTAVQAFGSLSLYDGVYKAYGQDLSIQRGVLLFQGPVDNPGLNITAVREVEPYRVGINIGGFAQDIRSDLFSDPAMPPTDVISMLITGKAPGAMSQSDANQVMNAATSLGISQSKGITNTLQSTFGMDVLNFQGGDSYEESSLVVGKYLTPSIFISYVQNLFTPAGSVQLDYTLSKSLGLKAQSGETQSIDLLYRVEHGKD</sequence>
<evidence type="ECO:0000256" key="4">
    <source>
        <dbReference type="ARBA" id="ARBA00023136"/>
    </source>
</evidence>
<dbReference type="PANTHER" id="PTHR36985">
    <property type="entry name" value="TRANSLOCATION AND ASSEMBLY MODULE SUBUNIT TAMB"/>
    <property type="match status" value="1"/>
</dbReference>
<evidence type="ECO:0000256" key="1">
    <source>
        <dbReference type="ARBA" id="ARBA00004167"/>
    </source>
</evidence>
<keyword evidence="2 5" id="KW-0812">Transmembrane</keyword>
<evidence type="ECO:0000313" key="8">
    <source>
        <dbReference type="Proteomes" id="UP000536640"/>
    </source>
</evidence>
<evidence type="ECO:0000313" key="7">
    <source>
        <dbReference type="EMBL" id="MBB5185811.1"/>
    </source>
</evidence>
<protein>
    <submittedName>
        <fullName evidence="7">Translocation and assembly module TamB</fullName>
    </submittedName>
</protein>
<evidence type="ECO:0000259" key="6">
    <source>
        <dbReference type="Pfam" id="PF04357"/>
    </source>
</evidence>
<dbReference type="AlphaFoldDB" id="A0A840R035"/>
<dbReference type="EMBL" id="JACHHW010000001">
    <property type="protein sequence ID" value="MBB5185811.1"/>
    <property type="molecule type" value="Genomic_DNA"/>
</dbReference>
<dbReference type="GO" id="GO:0097347">
    <property type="term" value="C:TAM protein secretion complex"/>
    <property type="evidence" value="ECO:0007669"/>
    <property type="project" value="TreeGrafter"/>
</dbReference>
<keyword evidence="4 5" id="KW-0472">Membrane</keyword>
<comment type="caution">
    <text evidence="7">The sequence shown here is derived from an EMBL/GenBank/DDBJ whole genome shotgun (WGS) entry which is preliminary data.</text>
</comment>
<dbReference type="GO" id="GO:0009306">
    <property type="term" value="P:protein secretion"/>
    <property type="evidence" value="ECO:0007669"/>
    <property type="project" value="InterPro"/>
</dbReference>
<feature type="domain" description="Translocation and assembly module TamB C-terminal" evidence="6">
    <location>
        <begin position="902"/>
        <end position="1233"/>
    </location>
</feature>
<feature type="transmembrane region" description="Helical" evidence="5">
    <location>
        <begin position="12"/>
        <end position="31"/>
    </location>
</feature>
<comment type="subcellular location">
    <subcellularLocation>
        <location evidence="1">Membrane</location>
        <topology evidence="1">Single-pass membrane protein</topology>
    </subcellularLocation>
</comment>
<dbReference type="GO" id="GO:0005886">
    <property type="term" value="C:plasma membrane"/>
    <property type="evidence" value="ECO:0007669"/>
    <property type="project" value="InterPro"/>
</dbReference>
<accession>A0A840R035</accession>
<organism evidence="7 8">
    <name type="scientific">Zhongshania antarctica</name>
    <dbReference type="NCBI Taxonomy" id="641702"/>
    <lineage>
        <taxon>Bacteria</taxon>
        <taxon>Pseudomonadati</taxon>
        <taxon>Pseudomonadota</taxon>
        <taxon>Gammaproteobacteria</taxon>
        <taxon>Cellvibrionales</taxon>
        <taxon>Spongiibacteraceae</taxon>
        <taxon>Zhongshania</taxon>
    </lineage>
</organism>
<evidence type="ECO:0000256" key="2">
    <source>
        <dbReference type="ARBA" id="ARBA00022692"/>
    </source>
</evidence>